<gene>
    <name evidence="1" type="ORF">SAMN04488101_101610</name>
</gene>
<accession>A0A1W2AHA0</accession>
<evidence type="ECO:0008006" key="3">
    <source>
        <dbReference type="Google" id="ProtNLM"/>
    </source>
</evidence>
<proteinExistence type="predicted"/>
<reference evidence="1 2" key="1">
    <citation type="submission" date="2017-04" db="EMBL/GenBank/DDBJ databases">
        <authorList>
            <person name="Afonso C.L."/>
            <person name="Miller P.J."/>
            <person name="Scott M.A."/>
            <person name="Spackman E."/>
            <person name="Goraichik I."/>
            <person name="Dimitrov K.M."/>
            <person name="Suarez D.L."/>
            <person name="Swayne D.E."/>
        </authorList>
    </citation>
    <scope>NUCLEOTIDE SEQUENCE [LARGE SCALE GENOMIC DNA]</scope>
    <source>
        <strain evidence="1 2">DSM 19625</strain>
    </source>
</reference>
<sequence>MKLAITDACIFIELHNLRLTSDFFKLDIEVHTSIDVFNELYDEQQDLLRAYQGTGKLIMHTLTETDRNIILNSKYAAGLSENDKTVLHIAIQNQAIVLSSDKAVRKHAKKSSIEYHGMLWIFDRLVLLNVITKSDAIIKITQMMKSNIIYQNNMELLKEMALRVKKWSL</sequence>
<keyword evidence="2" id="KW-1185">Reference proteome</keyword>
<dbReference type="InterPro" id="IPR021799">
    <property type="entry name" value="PIN-like_prokaryotic"/>
</dbReference>
<dbReference type="InterPro" id="IPR029060">
    <property type="entry name" value="PIN-like_dom_sf"/>
</dbReference>
<dbReference type="Gene3D" id="3.40.50.1010">
    <property type="entry name" value="5'-nuclease"/>
    <property type="match status" value="1"/>
</dbReference>
<organism evidence="1 2">
    <name type="scientific">Pedobacter nyackensis</name>
    <dbReference type="NCBI Taxonomy" id="475255"/>
    <lineage>
        <taxon>Bacteria</taxon>
        <taxon>Pseudomonadati</taxon>
        <taxon>Bacteroidota</taxon>
        <taxon>Sphingobacteriia</taxon>
        <taxon>Sphingobacteriales</taxon>
        <taxon>Sphingobacteriaceae</taxon>
        <taxon>Pedobacter</taxon>
    </lineage>
</organism>
<evidence type="ECO:0000313" key="1">
    <source>
        <dbReference type="EMBL" id="SMC60057.1"/>
    </source>
</evidence>
<dbReference type="RefSeq" id="WP_084287172.1">
    <property type="nucleotide sequence ID" value="NZ_FWYB01000001.1"/>
</dbReference>
<protein>
    <recommendedName>
        <fullName evidence="3">PIN domain-containing protein</fullName>
    </recommendedName>
</protein>
<dbReference type="Pfam" id="PF11848">
    <property type="entry name" value="DUF3368"/>
    <property type="match status" value="1"/>
</dbReference>
<dbReference type="SUPFAM" id="SSF88723">
    <property type="entry name" value="PIN domain-like"/>
    <property type="match status" value="1"/>
</dbReference>
<evidence type="ECO:0000313" key="2">
    <source>
        <dbReference type="Proteomes" id="UP000192678"/>
    </source>
</evidence>
<dbReference type="EMBL" id="FWYB01000001">
    <property type="protein sequence ID" value="SMC60057.1"/>
    <property type="molecule type" value="Genomic_DNA"/>
</dbReference>
<dbReference type="AlphaFoldDB" id="A0A1W2AHA0"/>
<dbReference type="OrthoDB" id="9810852at2"/>
<dbReference type="Proteomes" id="UP000192678">
    <property type="component" value="Unassembled WGS sequence"/>
</dbReference>
<name>A0A1W2AHA0_9SPHI</name>